<comment type="catalytic activity">
    <reaction evidence="15">
        <text>hexanoyl-[ACP] + malonyl-[ACP] + H(+) = 3-oxooctanoyl-[ACP] + holo-[ACP] + CO2</text>
        <dbReference type="Rhea" id="RHEA:41836"/>
        <dbReference type="Rhea" id="RHEA-COMP:9623"/>
        <dbReference type="Rhea" id="RHEA-COMP:9632"/>
        <dbReference type="Rhea" id="RHEA-COMP:9633"/>
        <dbReference type="Rhea" id="RHEA-COMP:9685"/>
        <dbReference type="ChEBI" id="CHEBI:15378"/>
        <dbReference type="ChEBI" id="CHEBI:16526"/>
        <dbReference type="ChEBI" id="CHEBI:64479"/>
        <dbReference type="ChEBI" id="CHEBI:78449"/>
        <dbReference type="ChEBI" id="CHEBI:78459"/>
        <dbReference type="ChEBI" id="CHEBI:78460"/>
    </reaction>
    <physiologicalReaction direction="left-to-right" evidence="15">
        <dbReference type="Rhea" id="RHEA:41837"/>
    </physiologicalReaction>
</comment>
<comment type="catalytic activity">
    <reaction evidence="23">
        <text>3-oxobutanoyl-[ACP] + NADPH + H(+) = (3R)-hydroxybutanoyl-[ACP] + NADP(+)</text>
        <dbReference type="Rhea" id="RHEA:41804"/>
        <dbReference type="Rhea" id="RHEA-COMP:9625"/>
        <dbReference type="Rhea" id="RHEA-COMP:9626"/>
        <dbReference type="ChEBI" id="CHEBI:15378"/>
        <dbReference type="ChEBI" id="CHEBI:57783"/>
        <dbReference type="ChEBI" id="CHEBI:58349"/>
        <dbReference type="ChEBI" id="CHEBI:78450"/>
        <dbReference type="ChEBI" id="CHEBI:78451"/>
    </reaction>
    <physiologicalReaction direction="left-to-right" evidence="23">
        <dbReference type="Rhea" id="RHEA:41805"/>
    </physiologicalReaction>
</comment>
<dbReference type="CDD" id="cd00833">
    <property type="entry name" value="PKS"/>
    <property type="match status" value="1"/>
</dbReference>
<dbReference type="EMBL" id="CAVLGL010000085">
    <property type="protein sequence ID" value="CAK1590491.1"/>
    <property type="molecule type" value="Genomic_DNA"/>
</dbReference>
<evidence type="ECO:0000256" key="43">
    <source>
        <dbReference type="ARBA" id="ARBA00049533"/>
    </source>
</evidence>
<comment type="catalytic activity">
    <reaction evidence="27">
        <text>tetradecanoyl-[ACP] + H2O = tetradecanoate + holo-[ACP] + H(+)</text>
        <dbReference type="Rhea" id="RHEA:30123"/>
        <dbReference type="Rhea" id="RHEA-COMP:9648"/>
        <dbReference type="Rhea" id="RHEA-COMP:9685"/>
        <dbReference type="ChEBI" id="CHEBI:15377"/>
        <dbReference type="ChEBI" id="CHEBI:15378"/>
        <dbReference type="ChEBI" id="CHEBI:30807"/>
        <dbReference type="ChEBI" id="CHEBI:64479"/>
        <dbReference type="ChEBI" id="CHEBI:78477"/>
        <dbReference type="EC" id="3.1.2.14"/>
    </reaction>
    <physiologicalReaction direction="left-to-right" evidence="27">
        <dbReference type="Rhea" id="RHEA:30124"/>
    </physiologicalReaction>
</comment>
<comment type="catalytic activity">
    <reaction evidence="34">
        <text>3-oxotetradecanoyl-[ACP] + NADPH + H(+) = (3R)-hydroxytetradecanoyl-[ACP] + NADP(+)</text>
        <dbReference type="Rhea" id="RHEA:41888"/>
        <dbReference type="Rhea" id="RHEA-COMP:9645"/>
        <dbReference type="Rhea" id="RHEA-COMP:9646"/>
        <dbReference type="ChEBI" id="CHEBI:15378"/>
        <dbReference type="ChEBI" id="CHEBI:57783"/>
        <dbReference type="ChEBI" id="CHEBI:58349"/>
        <dbReference type="ChEBI" id="CHEBI:78473"/>
        <dbReference type="ChEBI" id="CHEBI:78474"/>
    </reaction>
    <physiologicalReaction direction="left-to-right" evidence="34">
        <dbReference type="Rhea" id="RHEA:41889"/>
    </physiologicalReaction>
</comment>
<evidence type="ECO:0000256" key="31">
    <source>
        <dbReference type="ARBA" id="ARBA00048650"/>
    </source>
</evidence>
<dbReference type="InterPro" id="IPR020841">
    <property type="entry name" value="PKS_Beta-ketoAc_synthase_dom"/>
</dbReference>
<comment type="catalytic activity">
    <reaction evidence="35">
        <text>(2E)-octadecenoyl-[ACP] + NADPH + H(+) = octadecanoyl-[ACP] + NADP(+)</text>
        <dbReference type="Rhea" id="RHEA:41928"/>
        <dbReference type="Rhea" id="RHEA-COMP:9655"/>
        <dbReference type="Rhea" id="RHEA-COMP:9656"/>
        <dbReference type="ChEBI" id="CHEBI:15378"/>
        <dbReference type="ChEBI" id="CHEBI:57783"/>
        <dbReference type="ChEBI" id="CHEBI:58349"/>
        <dbReference type="ChEBI" id="CHEBI:78489"/>
        <dbReference type="ChEBI" id="CHEBI:78495"/>
    </reaction>
    <physiologicalReaction direction="left-to-right" evidence="35">
        <dbReference type="Rhea" id="RHEA:41929"/>
    </physiologicalReaction>
</comment>
<comment type="catalytic activity">
    <reaction evidence="16">
        <text>a (3R)-hydroxyacyl-[ACP] + NADP(+) = a 3-oxoacyl-[ACP] + NADPH + H(+)</text>
        <dbReference type="Rhea" id="RHEA:17397"/>
        <dbReference type="Rhea" id="RHEA-COMP:9916"/>
        <dbReference type="Rhea" id="RHEA-COMP:9945"/>
        <dbReference type="ChEBI" id="CHEBI:15378"/>
        <dbReference type="ChEBI" id="CHEBI:57783"/>
        <dbReference type="ChEBI" id="CHEBI:58349"/>
        <dbReference type="ChEBI" id="CHEBI:78776"/>
        <dbReference type="ChEBI" id="CHEBI:78827"/>
        <dbReference type="EC" id="1.1.1.100"/>
    </reaction>
    <physiologicalReaction direction="right-to-left" evidence="16">
        <dbReference type="Rhea" id="RHEA:17399"/>
    </physiologicalReaction>
</comment>
<comment type="catalytic activity">
    <reaction evidence="5">
        <text>(3R)-hydroxydodecanoyl-[ACP] = (2E)-dodecenoyl-[ACP] + H2O</text>
        <dbReference type="Rhea" id="RHEA:41876"/>
        <dbReference type="Rhea" id="RHEA-COMP:9642"/>
        <dbReference type="Rhea" id="RHEA-COMP:9643"/>
        <dbReference type="ChEBI" id="CHEBI:15377"/>
        <dbReference type="ChEBI" id="CHEBI:78470"/>
        <dbReference type="ChEBI" id="CHEBI:78472"/>
    </reaction>
    <physiologicalReaction direction="left-to-right" evidence="5">
        <dbReference type="Rhea" id="RHEA:41877"/>
    </physiologicalReaction>
</comment>
<keyword evidence="3" id="KW-0663">Pyridoxal phosphate</keyword>
<comment type="catalytic activity">
    <reaction evidence="22">
        <text>(2E)-hexenoyl-[ACP] + NADPH + H(+) = hexanoyl-[ACP] + NADP(+)</text>
        <dbReference type="Rhea" id="RHEA:41832"/>
        <dbReference type="Rhea" id="RHEA-COMP:9631"/>
        <dbReference type="Rhea" id="RHEA-COMP:9632"/>
        <dbReference type="ChEBI" id="CHEBI:15378"/>
        <dbReference type="ChEBI" id="CHEBI:57783"/>
        <dbReference type="ChEBI" id="CHEBI:58349"/>
        <dbReference type="ChEBI" id="CHEBI:78458"/>
        <dbReference type="ChEBI" id="CHEBI:78459"/>
    </reaction>
    <physiologicalReaction direction="left-to-right" evidence="22">
        <dbReference type="Rhea" id="RHEA:41833"/>
    </physiologicalReaction>
</comment>
<evidence type="ECO:0000256" key="28">
    <source>
        <dbReference type="ARBA" id="ARBA00048420"/>
    </source>
</evidence>
<dbReference type="PANTHER" id="PTHR43775">
    <property type="entry name" value="FATTY ACID SYNTHASE"/>
    <property type="match status" value="1"/>
</dbReference>
<evidence type="ECO:0000256" key="22">
    <source>
        <dbReference type="ARBA" id="ARBA00047897"/>
    </source>
</evidence>
<dbReference type="SUPFAM" id="SSF53901">
    <property type="entry name" value="Thiolase-like"/>
    <property type="match status" value="2"/>
</dbReference>
<dbReference type="Gene3D" id="3.10.129.110">
    <property type="entry name" value="Polyketide synthase dehydratase"/>
    <property type="match status" value="1"/>
</dbReference>
<dbReference type="SUPFAM" id="SSF55048">
    <property type="entry name" value="Probable ACP-binding domain of malonyl-CoA ACP transacylase"/>
    <property type="match status" value="1"/>
</dbReference>
<dbReference type="PROSITE" id="PS52004">
    <property type="entry name" value="KS3_2"/>
    <property type="match status" value="1"/>
</dbReference>
<evidence type="ECO:0000256" key="32">
    <source>
        <dbReference type="ARBA" id="ARBA00048691"/>
    </source>
</evidence>
<name>A0AAV1L964_9NEOP</name>
<comment type="catalytic activity">
    <reaction evidence="18">
        <text>tetradecanoyl-[ACP] + malonyl-[ACP] + H(+) = 3-oxohexadecanoyl-[ACP] + holo-[ACP] + CO2</text>
        <dbReference type="Rhea" id="RHEA:41900"/>
        <dbReference type="Rhea" id="RHEA-COMP:9623"/>
        <dbReference type="Rhea" id="RHEA-COMP:9648"/>
        <dbReference type="Rhea" id="RHEA-COMP:9649"/>
        <dbReference type="Rhea" id="RHEA-COMP:9685"/>
        <dbReference type="ChEBI" id="CHEBI:15378"/>
        <dbReference type="ChEBI" id="CHEBI:16526"/>
        <dbReference type="ChEBI" id="CHEBI:64479"/>
        <dbReference type="ChEBI" id="CHEBI:78449"/>
        <dbReference type="ChEBI" id="CHEBI:78477"/>
        <dbReference type="ChEBI" id="CHEBI:78478"/>
    </reaction>
    <physiologicalReaction direction="left-to-right" evidence="18">
        <dbReference type="Rhea" id="RHEA:41901"/>
    </physiologicalReaction>
</comment>
<evidence type="ECO:0000313" key="46">
    <source>
        <dbReference type="Proteomes" id="UP001314205"/>
    </source>
</evidence>
<dbReference type="InterPro" id="IPR050091">
    <property type="entry name" value="PKS_NRPS_Biosynth_Enz"/>
</dbReference>
<dbReference type="Pfam" id="PF13602">
    <property type="entry name" value="ADH_zinc_N_2"/>
    <property type="match status" value="1"/>
</dbReference>
<evidence type="ECO:0000256" key="37">
    <source>
        <dbReference type="ARBA" id="ARBA00049171"/>
    </source>
</evidence>
<dbReference type="InterPro" id="IPR042104">
    <property type="entry name" value="PKS_dehydratase_sf"/>
</dbReference>
<dbReference type="Pfam" id="PF16197">
    <property type="entry name" value="KAsynt_C_assoc"/>
    <property type="match status" value="1"/>
</dbReference>
<dbReference type="Pfam" id="PF00698">
    <property type="entry name" value="Acyl_transf_1"/>
    <property type="match status" value="1"/>
</dbReference>
<dbReference type="Pfam" id="PF00109">
    <property type="entry name" value="ketoacyl-synt"/>
    <property type="match status" value="1"/>
</dbReference>
<dbReference type="GO" id="GO:0006633">
    <property type="term" value="P:fatty acid biosynthetic process"/>
    <property type="evidence" value="ECO:0007669"/>
    <property type="project" value="TreeGrafter"/>
</dbReference>
<keyword evidence="2" id="KW-0702">S-nitrosylation</keyword>
<comment type="catalytic activity">
    <reaction evidence="4">
        <text>(3R)-hydroxyoctanoyl-[ACP] = (2E)-octenoyl-[ACP] + H2O</text>
        <dbReference type="Rhea" id="RHEA:41844"/>
        <dbReference type="Rhea" id="RHEA-COMP:9634"/>
        <dbReference type="Rhea" id="RHEA-COMP:9635"/>
        <dbReference type="ChEBI" id="CHEBI:15377"/>
        <dbReference type="ChEBI" id="CHEBI:78461"/>
        <dbReference type="ChEBI" id="CHEBI:78462"/>
    </reaction>
    <physiologicalReaction direction="left-to-right" evidence="4">
        <dbReference type="Rhea" id="RHEA:41845"/>
    </physiologicalReaction>
</comment>
<dbReference type="Gene3D" id="3.40.366.10">
    <property type="entry name" value="Malonyl-Coenzyme A Acyl Carrier Protein, domain 2"/>
    <property type="match status" value="1"/>
</dbReference>
<evidence type="ECO:0000256" key="11">
    <source>
        <dbReference type="ARBA" id="ARBA00023401"/>
    </source>
</evidence>
<evidence type="ECO:0000256" key="4">
    <source>
        <dbReference type="ARBA" id="ARBA00023332"/>
    </source>
</evidence>
<evidence type="ECO:0000256" key="15">
    <source>
        <dbReference type="ARBA" id="ARBA00047394"/>
    </source>
</evidence>
<dbReference type="Gene3D" id="3.40.50.1820">
    <property type="entry name" value="alpha/beta hydrolase"/>
    <property type="match status" value="1"/>
</dbReference>
<evidence type="ECO:0000256" key="30">
    <source>
        <dbReference type="ARBA" id="ARBA00048571"/>
    </source>
</evidence>
<evidence type="ECO:0000256" key="25">
    <source>
        <dbReference type="ARBA" id="ARBA00048051"/>
    </source>
</evidence>
<comment type="catalytic activity">
    <reaction evidence="43">
        <text>octanoyl-[ACP] + malonyl-[ACP] + H(+) = 3-oxodecanoyl-[ACP] + holo-[ACP] + CO2</text>
        <dbReference type="Rhea" id="RHEA:41852"/>
        <dbReference type="Rhea" id="RHEA-COMP:9623"/>
        <dbReference type="Rhea" id="RHEA-COMP:9636"/>
        <dbReference type="Rhea" id="RHEA-COMP:9637"/>
        <dbReference type="Rhea" id="RHEA-COMP:9685"/>
        <dbReference type="ChEBI" id="CHEBI:15378"/>
        <dbReference type="ChEBI" id="CHEBI:16526"/>
        <dbReference type="ChEBI" id="CHEBI:64479"/>
        <dbReference type="ChEBI" id="CHEBI:78449"/>
        <dbReference type="ChEBI" id="CHEBI:78463"/>
        <dbReference type="ChEBI" id="CHEBI:78464"/>
    </reaction>
    <physiologicalReaction direction="left-to-right" evidence="43">
        <dbReference type="Rhea" id="RHEA:41853"/>
    </physiologicalReaction>
</comment>
<evidence type="ECO:0000256" key="39">
    <source>
        <dbReference type="ARBA" id="ARBA00049414"/>
    </source>
</evidence>
<comment type="catalytic activity">
    <reaction evidence="31">
        <text>a 2,3-saturated acyl-[ACP] + NADP(+) = a (2E)-enoyl-[ACP] + NADPH + H(+)</text>
        <dbReference type="Rhea" id="RHEA:22564"/>
        <dbReference type="Rhea" id="RHEA-COMP:9925"/>
        <dbReference type="Rhea" id="RHEA-COMP:9926"/>
        <dbReference type="ChEBI" id="CHEBI:15378"/>
        <dbReference type="ChEBI" id="CHEBI:57783"/>
        <dbReference type="ChEBI" id="CHEBI:58349"/>
        <dbReference type="ChEBI" id="CHEBI:78784"/>
        <dbReference type="ChEBI" id="CHEBI:78785"/>
        <dbReference type="EC" id="1.3.1.39"/>
    </reaction>
    <physiologicalReaction direction="right-to-left" evidence="31">
        <dbReference type="Rhea" id="RHEA:22566"/>
    </physiologicalReaction>
</comment>
<comment type="catalytic activity">
    <reaction evidence="12">
        <text>(3R)-hydroxybutanoyl-[ACP] = (2E)-butenoyl-[ACP] + H2O</text>
        <dbReference type="Rhea" id="RHEA:41808"/>
        <dbReference type="Rhea" id="RHEA-COMP:9626"/>
        <dbReference type="Rhea" id="RHEA-COMP:9627"/>
        <dbReference type="ChEBI" id="CHEBI:15377"/>
        <dbReference type="ChEBI" id="CHEBI:78451"/>
        <dbReference type="ChEBI" id="CHEBI:78453"/>
    </reaction>
    <physiologicalReaction direction="left-to-right" evidence="12">
        <dbReference type="Rhea" id="RHEA:41809"/>
    </physiologicalReaction>
</comment>
<dbReference type="InterPro" id="IPR001227">
    <property type="entry name" value="Ac_transferase_dom_sf"/>
</dbReference>
<dbReference type="SUPFAM" id="SSF50129">
    <property type="entry name" value="GroES-like"/>
    <property type="match status" value="1"/>
</dbReference>
<evidence type="ECO:0000256" key="36">
    <source>
        <dbReference type="ARBA" id="ARBA00049109"/>
    </source>
</evidence>
<dbReference type="InterPro" id="IPR001031">
    <property type="entry name" value="Thioesterase"/>
</dbReference>
<comment type="catalytic activity">
    <reaction evidence="19">
        <text>(2E)-butenoyl-[ACP] + NADPH + H(+) = butanoyl-[ACP] + NADP(+)</text>
        <dbReference type="Rhea" id="RHEA:41812"/>
        <dbReference type="Rhea" id="RHEA-COMP:9627"/>
        <dbReference type="Rhea" id="RHEA-COMP:9628"/>
        <dbReference type="ChEBI" id="CHEBI:15378"/>
        <dbReference type="ChEBI" id="CHEBI:57783"/>
        <dbReference type="ChEBI" id="CHEBI:58349"/>
        <dbReference type="ChEBI" id="CHEBI:78453"/>
        <dbReference type="ChEBI" id="CHEBI:78454"/>
    </reaction>
    <physiologicalReaction direction="left-to-right" evidence="19">
        <dbReference type="Rhea" id="RHEA:41813"/>
    </physiologicalReaction>
</comment>
<comment type="catalytic activity">
    <reaction evidence="39">
        <text>3-oxohexadecanoyl-[ACP] + NADPH + H(+) = (3R)-hydroxyhexadecanoyl-[ACP] + NADP(+)</text>
        <dbReference type="Rhea" id="RHEA:41904"/>
        <dbReference type="Rhea" id="RHEA-COMP:9649"/>
        <dbReference type="Rhea" id="RHEA-COMP:9650"/>
        <dbReference type="ChEBI" id="CHEBI:15378"/>
        <dbReference type="ChEBI" id="CHEBI:57783"/>
        <dbReference type="ChEBI" id="CHEBI:58349"/>
        <dbReference type="ChEBI" id="CHEBI:78478"/>
        <dbReference type="ChEBI" id="CHEBI:78480"/>
    </reaction>
    <physiologicalReaction direction="left-to-right" evidence="39">
        <dbReference type="Rhea" id="RHEA:41905"/>
    </physiologicalReaction>
</comment>
<evidence type="ECO:0000256" key="33">
    <source>
        <dbReference type="ARBA" id="ARBA00048704"/>
    </source>
</evidence>
<dbReference type="GO" id="GO:0004313">
    <property type="term" value="F:[acyl-carrier-protein] S-acetyltransferase activity"/>
    <property type="evidence" value="ECO:0007669"/>
    <property type="project" value="UniProtKB-EC"/>
</dbReference>
<evidence type="ECO:0000256" key="6">
    <source>
        <dbReference type="ARBA" id="ARBA00023373"/>
    </source>
</evidence>
<evidence type="ECO:0000256" key="14">
    <source>
        <dbReference type="ARBA" id="ARBA00047300"/>
    </source>
</evidence>
<evidence type="ECO:0000256" key="26">
    <source>
        <dbReference type="ARBA" id="ARBA00048281"/>
    </source>
</evidence>
<gene>
    <name evidence="45" type="ORF">PARMNEM_LOCUS10846</name>
</gene>
<comment type="catalytic activity">
    <reaction evidence="11">
        <text>(3R)-hydroxyhexadecanoyl-[ACP] = (2E)-hexadecenoyl-[ACP] + H2O</text>
        <dbReference type="Rhea" id="RHEA:41908"/>
        <dbReference type="Rhea" id="RHEA-COMP:9650"/>
        <dbReference type="Rhea" id="RHEA-COMP:9651"/>
        <dbReference type="ChEBI" id="CHEBI:15377"/>
        <dbReference type="ChEBI" id="CHEBI:78480"/>
        <dbReference type="ChEBI" id="CHEBI:78481"/>
    </reaction>
    <physiologicalReaction direction="left-to-right" evidence="11">
        <dbReference type="Rhea" id="RHEA:41909"/>
    </physiologicalReaction>
</comment>
<comment type="catalytic activity">
    <reaction evidence="6">
        <text>(3R)-hydroxyhexanoyl-[ACP] = (2E)-hexenoyl-[ACP] + H2O</text>
        <dbReference type="Rhea" id="RHEA:41828"/>
        <dbReference type="Rhea" id="RHEA-COMP:9630"/>
        <dbReference type="Rhea" id="RHEA-COMP:9631"/>
        <dbReference type="ChEBI" id="CHEBI:15377"/>
        <dbReference type="ChEBI" id="CHEBI:78457"/>
        <dbReference type="ChEBI" id="CHEBI:78458"/>
    </reaction>
    <physiologicalReaction direction="left-to-right" evidence="6">
        <dbReference type="Rhea" id="RHEA:41829"/>
    </physiologicalReaction>
</comment>
<comment type="catalytic activity">
    <reaction evidence="42">
        <text>(2E)-decenoyl-[ACP] + NADPH + H(+) = decanoyl-[ACP] + NADP(+)</text>
        <dbReference type="Rhea" id="RHEA:41864"/>
        <dbReference type="Rhea" id="RHEA-COMP:9639"/>
        <dbReference type="Rhea" id="RHEA-COMP:9640"/>
        <dbReference type="ChEBI" id="CHEBI:15378"/>
        <dbReference type="ChEBI" id="CHEBI:57783"/>
        <dbReference type="ChEBI" id="CHEBI:58349"/>
        <dbReference type="ChEBI" id="CHEBI:78467"/>
        <dbReference type="ChEBI" id="CHEBI:78468"/>
    </reaction>
    <physiologicalReaction direction="left-to-right" evidence="42">
        <dbReference type="Rhea" id="RHEA:41865"/>
    </physiologicalReaction>
</comment>
<feature type="domain" description="Ketosynthase family 3 (KS3)" evidence="44">
    <location>
        <begin position="22"/>
        <end position="431"/>
    </location>
</feature>
<evidence type="ECO:0000256" key="27">
    <source>
        <dbReference type="ARBA" id="ARBA00048289"/>
    </source>
</evidence>
<dbReference type="InterPro" id="IPR032821">
    <property type="entry name" value="PKS_assoc"/>
</dbReference>
<comment type="catalytic activity">
    <reaction evidence="41">
        <text>butanoyl-[ACP] + malonyl-[ACP] + H(+) = 3-oxohexanoyl-[ACP] + holo-[ACP] + CO2</text>
        <dbReference type="Rhea" id="RHEA:41820"/>
        <dbReference type="Rhea" id="RHEA-COMP:9623"/>
        <dbReference type="Rhea" id="RHEA-COMP:9628"/>
        <dbReference type="Rhea" id="RHEA-COMP:9629"/>
        <dbReference type="Rhea" id="RHEA-COMP:9685"/>
        <dbReference type="ChEBI" id="CHEBI:15378"/>
        <dbReference type="ChEBI" id="CHEBI:16526"/>
        <dbReference type="ChEBI" id="CHEBI:64479"/>
        <dbReference type="ChEBI" id="CHEBI:78449"/>
        <dbReference type="ChEBI" id="CHEBI:78454"/>
        <dbReference type="ChEBI" id="CHEBI:78456"/>
    </reaction>
    <physiologicalReaction direction="left-to-right" evidence="41">
        <dbReference type="Rhea" id="RHEA:41821"/>
    </physiologicalReaction>
</comment>
<dbReference type="SMART" id="SM00825">
    <property type="entry name" value="PKS_KS"/>
    <property type="match status" value="1"/>
</dbReference>
<dbReference type="InterPro" id="IPR016035">
    <property type="entry name" value="Acyl_Trfase/lysoPLipase"/>
</dbReference>
<dbReference type="SUPFAM" id="SSF51735">
    <property type="entry name" value="NAD(P)-binding Rossmann-fold domains"/>
    <property type="match status" value="1"/>
</dbReference>
<proteinExistence type="predicted"/>
<evidence type="ECO:0000256" key="5">
    <source>
        <dbReference type="ARBA" id="ARBA00023351"/>
    </source>
</evidence>
<evidence type="ECO:0000256" key="17">
    <source>
        <dbReference type="ARBA" id="ARBA00047440"/>
    </source>
</evidence>
<dbReference type="GO" id="GO:0004315">
    <property type="term" value="F:3-oxoacyl-[acyl-carrier-protein] synthase activity"/>
    <property type="evidence" value="ECO:0007669"/>
    <property type="project" value="UniProtKB-EC"/>
</dbReference>
<evidence type="ECO:0000256" key="35">
    <source>
        <dbReference type="ARBA" id="ARBA00049019"/>
    </source>
</evidence>
<evidence type="ECO:0000313" key="45">
    <source>
        <dbReference type="EMBL" id="CAK1590491.1"/>
    </source>
</evidence>
<sequence>MVPTPQELAVTQHEREEYLKSGERIVISGMSGLFPDSNHIKDFADILYNKKNPVSSNPRWNYNHPEVAQYAGRIPDLEKFDAQFFKVHYRLGHTMDPMARKVLEQAYQAIYDAGVNPEHFSGKKVGVYIGTCFSETEKTCFYMVGATHGLGIAGCNKSMFANRISYWLNVKGPSMSIDSSCCSSIAALEQAYLAMTRGECEAAIVGGGNICLHPQSSVHYGRIMTISVDGKTKSFDENASGCAKTEAINVLFLQKAKDALRIYADVVHVKCEYQHLMEGKIGPKFGFFRDPVKYSEFLKNFYKEAKVPPQAIEYVEAFGSAVPEADKSELESIDAVFCKDRKKQLLVGSVMSNIGYGEAASGISAVIKVLLGYHKGELAGNLFCETPRRDVEALREGRMRIVTEHQPFGRTYTAVNGLSLTGVNSHTLLYGHYKPKDLSRYKSNIPHLVTISARQDTSVKKILDDLKSRPIDPEELALLHNIHQTKISGHVGRGFTILDTNADQQTVSLCEKVDYFDNAKRPLWFVYSGMGSQWAGMGTQLMRIPIFAAAIERCRRVLEPKGIDIVHIITSPDKSTFDNILNSFVGIAAIQIGLTDILWELGLVPDKIIGHSVGELGCAYADGCFTAEEMILAAYYRGLVSVQTPFIRGSMAAVGIGYQEVLKMCPPEIEVACHNGPDSSTISGPANVMREFVAQLTAKKIFAKEVPCSNIAYHSRYIAEAGPGLLKHLSEVIKTPKLRSEKWVSTSVPQEKWNEPIAKYSSAEYHTNNLLNSVLFEETSRLIPSDAVLVEIAPHGLLQAILKRSLADSCRHIPLTRRGHSDSVQYLLEAIGKLFMEGYNPKVQALYPKIEFPVSTGTPLLSHLVEWAHHEKWNIPLYVSAHRSYTASCNFVYSVHDVENNYLTGNVLRGKNTFPFAAALIAVWDVLAMTIGVPKKQLSVQYHDVKLYSQPILHYQRQLRLLVSFLRGTGYFEVTDEYSKIATGYIKGDVVDIRPFVLEFTSTEELDLKSDDIYHLLHNRGYDYSGQFQSIHSANKSLTEAQIYWRNNWVTFLDGMLQLNALKRSHHSVSQPTNIRNITIDIKRHFNSQDISMGDERVITANVFETYNIIRCGGVAIEDVKFRDLPPLEKETDLVTLKFVPYFQQDKTDFETAMLVYLQIVAENLNKNVINILELCDQKSDEAHFRNLNDVFTNVPSIEVQHKIIYRNNILDERANFLTDVDLMLVTNLSKDDKLCQTLYRVLCRDTFIVNIEKYTKDSLFNRPSALYRIVSAQNMKDERLELVRWRPTSNAVATSTFTVRSPADLAWLSSTQTTLPQRHKLLIITSYPPIDGLKNLVQQWRKDRNQIYVIMINHTISEDQNLDQLPNLDLAFNVLDHGQWGGLFFIPLQQKLSSIYDITLQSSCIGDFNSLHWVEMPRVNVPGVKVTVHFAGLNDTDVKKCAGIIPLNNKTNGNNFGMDFSGVTESGERVMGLVAGGAVSSHVMARPDLLWPVPEYWSLEEAATVPLAYCLAFYCLGIKYKLNPGVTVLVHGGAGALGQAVISIALSQGCTVFTTVSDINKKRFLLKLFPKLKDDQIGNSRDSTFADMVLAATNGKGCNIVISCISGDLKHNSLKCAALYGVTIDTSQMTTREDFSYGLHSMTKERSYIAVHFSQLFAQESNAELKKLQLMVSEGIKRGYVRPLSRVIYAPTDVSRAFRLLAASQHRGRALVQLRANNKTQDGLLPCYKPRLSCSPDLSQLILCNNDYLGLQFAKRLVSRGARKVYLHSLKSSEYLDPEIRSLVKQGVQVKLTNEILKSENDVTHLLNDCNNLGTVEGVYIVATKEISDAGSDNLIRILDLVSRKLCPHIKYFGVLNIGVDTGIQACISRSQDRLPVTLLKVPAIKRMGVFEDPSNNETISEVDAINTFERALRSHEPVILARVRPTQSHTLLNEIANVAGIEVPNDVVETATLSDLAFQVDRSKMVSTYLSDIHNISISEELIPKLTVKKIREIDEAINDIEFKETKGLETFYCNVDPDELLVTTEMVFLPTLASSSAMRDDEFDVSQTYLCIIPGLEGHHDRFRVLCERLKVPAIVLQPGLDRPDETISNLAQRYAEILLKKAPLKENFYLLGYESGSLVALEMAAILEDHGLTGTVFLVGESPEEIQSAIKERLKEYDSDEALQLAVARHMVKLMIGGSTDELETAICGASTWQEKVEACLRSILGRVSHSVQYAQELIESAYGRIKQVQCYNLNVKELRSKLVLIRAASSTDNPEALSLQRHSQQPISVYQLRAPLAYTTADLRCSAIINSHLNTELLEAFEKKNLCDTYLLNADVFVTMDASYFDK</sequence>
<comment type="catalytic activity">
    <reaction evidence="9">
        <text>(3R)-hydroxytetradecanoyl-[ACP] = (2E)-tetradecenoyl-[ACP] + H2O</text>
        <dbReference type="Rhea" id="RHEA:41892"/>
        <dbReference type="Rhea" id="RHEA-COMP:9646"/>
        <dbReference type="Rhea" id="RHEA-COMP:9647"/>
        <dbReference type="ChEBI" id="CHEBI:15377"/>
        <dbReference type="ChEBI" id="CHEBI:78474"/>
        <dbReference type="ChEBI" id="CHEBI:78475"/>
    </reaction>
    <physiologicalReaction direction="left-to-right" evidence="9">
        <dbReference type="Rhea" id="RHEA:41893"/>
    </physiologicalReaction>
</comment>
<comment type="catalytic activity">
    <reaction evidence="21">
        <text>(2E)-hexadecenoyl-[ACP] + NADPH + H(+) = hexadecanoyl-[ACP] + NADP(+)</text>
        <dbReference type="Rhea" id="RHEA:41912"/>
        <dbReference type="Rhea" id="RHEA-COMP:9651"/>
        <dbReference type="Rhea" id="RHEA-COMP:9652"/>
        <dbReference type="ChEBI" id="CHEBI:15378"/>
        <dbReference type="ChEBI" id="CHEBI:57783"/>
        <dbReference type="ChEBI" id="CHEBI:58349"/>
        <dbReference type="ChEBI" id="CHEBI:78481"/>
        <dbReference type="ChEBI" id="CHEBI:78483"/>
    </reaction>
    <physiologicalReaction direction="left-to-right" evidence="21">
        <dbReference type="Rhea" id="RHEA:41913"/>
    </physiologicalReaction>
</comment>
<dbReference type="InterPro" id="IPR029058">
    <property type="entry name" value="AB_hydrolase_fold"/>
</dbReference>
<dbReference type="SMART" id="SM00827">
    <property type="entry name" value="PKS_AT"/>
    <property type="match status" value="1"/>
</dbReference>
<dbReference type="Pfam" id="PF00975">
    <property type="entry name" value="Thioesterase"/>
    <property type="match status" value="1"/>
</dbReference>
<comment type="catalytic activity">
    <reaction evidence="24">
        <text>acetyl-[ACP] + malonyl-[ACP] + H(+) = 3-oxobutanoyl-[ACP] + holo-[ACP] + CO2</text>
        <dbReference type="Rhea" id="RHEA:41800"/>
        <dbReference type="Rhea" id="RHEA-COMP:9621"/>
        <dbReference type="Rhea" id="RHEA-COMP:9623"/>
        <dbReference type="Rhea" id="RHEA-COMP:9625"/>
        <dbReference type="Rhea" id="RHEA-COMP:9685"/>
        <dbReference type="ChEBI" id="CHEBI:15378"/>
        <dbReference type="ChEBI" id="CHEBI:16526"/>
        <dbReference type="ChEBI" id="CHEBI:64479"/>
        <dbReference type="ChEBI" id="CHEBI:78446"/>
        <dbReference type="ChEBI" id="CHEBI:78449"/>
        <dbReference type="ChEBI" id="CHEBI:78450"/>
    </reaction>
    <physiologicalReaction direction="left-to-right" evidence="24">
        <dbReference type="Rhea" id="RHEA:41801"/>
    </physiologicalReaction>
</comment>
<comment type="catalytic activity">
    <reaction evidence="40">
        <text>3-oxooctanoyl-[ACP] + NADPH + H(+) = (3R)-hydroxyoctanoyl-[ACP] + NADP(+)</text>
        <dbReference type="Rhea" id="RHEA:41840"/>
        <dbReference type="Rhea" id="RHEA-COMP:9633"/>
        <dbReference type="Rhea" id="RHEA-COMP:9634"/>
        <dbReference type="ChEBI" id="CHEBI:15378"/>
        <dbReference type="ChEBI" id="CHEBI:57783"/>
        <dbReference type="ChEBI" id="CHEBI:58349"/>
        <dbReference type="ChEBI" id="CHEBI:78460"/>
        <dbReference type="ChEBI" id="CHEBI:78461"/>
    </reaction>
    <physiologicalReaction direction="left-to-right" evidence="40">
        <dbReference type="Rhea" id="RHEA:41841"/>
    </physiologicalReaction>
</comment>
<comment type="function">
    <text evidence="13">Fatty acid synthetase is a multifunctional enzyme that catalyzes the de novo biosynthesis of long-chain saturated fatty acids starting from acetyl-CoA and malonyl-CoA in the presence of NADPH. This multifunctional protein contains 7 catalytic activities and a site for the binding of the prosthetic group 4'-phosphopantetheine of the acyl carrier protein ([ACP]) domain.</text>
</comment>
<evidence type="ECO:0000256" key="9">
    <source>
        <dbReference type="ARBA" id="ARBA00023398"/>
    </source>
</evidence>
<evidence type="ECO:0000256" key="3">
    <source>
        <dbReference type="ARBA" id="ARBA00022898"/>
    </source>
</evidence>
<comment type="catalytic activity">
    <reaction evidence="36">
        <text>decanoyl-[ACP] + malonyl-[ACP] + H(+) = 3-oxododecanoyl-[ACP] + holo-[ACP] + CO2</text>
        <dbReference type="Rhea" id="RHEA:41868"/>
        <dbReference type="Rhea" id="RHEA-COMP:9623"/>
        <dbReference type="Rhea" id="RHEA-COMP:9640"/>
        <dbReference type="Rhea" id="RHEA-COMP:9641"/>
        <dbReference type="Rhea" id="RHEA-COMP:9685"/>
        <dbReference type="ChEBI" id="CHEBI:15378"/>
        <dbReference type="ChEBI" id="CHEBI:16526"/>
        <dbReference type="ChEBI" id="CHEBI:64479"/>
        <dbReference type="ChEBI" id="CHEBI:78449"/>
        <dbReference type="ChEBI" id="CHEBI:78468"/>
        <dbReference type="ChEBI" id="CHEBI:78469"/>
    </reaction>
    <physiologicalReaction direction="left-to-right" evidence="36">
        <dbReference type="Rhea" id="RHEA:41869"/>
    </physiologicalReaction>
</comment>
<dbReference type="InterPro" id="IPR011032">
    <property type="entry name" value="GroES-like_sf"/>
</dbReference>
<dbReference type="InterPro" id="IPR014031">
    <property type="entry name" value="Ketoacyl_synth_C"/>
</dbReference>
<evidence type="ECO:0000256" key="21">
    <source>
        <dbReference type="ARBA" id="ARBA00047810"/>
    </source>
</evidence>
<evidence type="ECO:0000256" key="23">
    <source>
        <dbReference type="ARBA" id="ARBA00047953"/>
    </source>
</evidence>
<comment type="pathway">
    <text evidence="1">Lipid metabolism.</text>
</comment>
<comment type="caution">
    <text evidence="45">The sequence shown here is derived from an EMBL/GenBank/DDBJ whole genome shotgun (WGS) entry which is preliminary data.</text>
</comment>
<comment type="catalytic activity">
    <reaction evidence="25">
        <text>hexadecanoyl-[ACP] + malonyl-[ACP] + H(+) = 3-oxooctadecanoyl-[ACP] + holo-[ACP] + CO2</text>
        <dbReference type="Rhea" id="RHEA:41916"/>
        <dbReference type="Rhea" id="RHEA-COMP:9623"/>
        <dbReference type="Rhea" id="RHEA-COMP:9652"/>
        <dbReference type="Rhea" id="RHEA-COMP:9653"/>
        <dbReference type="Rhea" id="RHEA-COMP:9685"/>
        <dbReference type="ChEBI" id="CHEBI:15378"/>
        <dbReference type="ChEBI" id="CHEBI:16526"/>
        <dbReference type="ChEBI" id="CHEBI:64479"/>
        <dbReference type="ChEBI" id="CHEBI:78449"/>
        <dbReference type="ChEBI" id="CHEBI:78483"/>
        <dbReference type="ChEBI" id="CHEBI:78487"/>
    </reaction>
    <physiologicalReaction direction="left-to-right" evidence="25">
        <dbReference type="Rhea" id="RHEA:41917"/>
    </physiologicalReaction>
</comment>
<evidence type="ECO:0000256" key="24">
    <source>
        <dbReference type="ARBA" id="ARBA00047961"/>
    </source>
</evidence>
<comment type="catalytic activity">
    <reaction evidence="26">
        <text>(2E)-dodecenoyl-[ACP] + NADPH + H(+) = dodecanoyl-[ACP] + NADP(+)</text>
        <dbReference type="Rhea" id="RHEA:41880"/>
        <dbReference type="Rhea" id="RHEA-COMP:9643"/>
        <dbReference type="Rhea" id="RHEA-COMP:9644"/>
        <dbReference type="ChEBI" id="CHEBI:15378"/>
        <dbReference type="ChEBI" id="CHEBI:57783"/>
        <dbReference type="ChEBI" id="CHEBI:58349"/>
        <dbReference type="ChEBI" id="CHEBI:65264"/>
        <dbReference type="ChEBI" id="CHEBI:78472"/>
    </reaction>
    <physiologicalReaction direction="left-to-right" evidence="26">
        <dbReference type="Rhea" id="RHEA:41881"/>
    </physiologicalReaction>
</comment>
<comment type="catalytic activity">
    <reaction evidence="37">
        <text>(2E)-tetradecenoyl-[ACP] + NADPH + H(+) = tetradecanoyl-[ACP] + NADP(+)</text>
        <dbReference type="Rhea" id="RHEA:41896"/>
        <dbReference type="Rhea" id="RHEA-COMP:9647"/>
        <dbReference type="Rhea" id="RHEA-COMP:9648"/>
        <dbReference type="ChEBI" id="CHEBI:15378"/>
        <dbReference type="ChEBI" id="CHEBI:57783"/>
        <dbReference type="ChEBI" id="CHEBI:58349"/>
        <dbReference type="ChEBI" id="CHEBI:78475"/>
        <dbReference type="ChEBI" id="CHEBI:78477"/>
    </reaction>
    <physiologicalReaction direction="left-to-right" evidence="37">
        <dbReference type="Rhea" id="RHEA:41897"/>
    </physiologicalReaction>
</comment>
<dbReference type="Proteomes" id="UP001314205">
    <property type="component" value="Unassembled WGS sequence"/>
</dbReference>
<evidence type="ECO:0000256" key="34">
    <source>
        <dbReference type="ARBA" id="ARBA00048935"/>
    </source>
</evidence>
<dbReference type="InterPro" id="IPR014030">
    <property type="entry name" value="Ketoacyl_synth_N"/>
</dbReference>
<dbReference type="InterPro" id="IPR016039">
    <property type="entry name" value="Thiolase-like"/>
</dbReference>
<protein>
    <recommendedName>
        <fullName evidence="44">Ketosynthase family 3 (KS3) domain-containing protein</fullName>
    </recommendedName>
</protein>
<comment type="catalytic activity">
    <reaction evidence="38">
        <text>3-oxododecanoyl-[ACP] + NADPH + H(+) = (3R)-hydroxydodecanoyl-[ACP] + NADP(+)</text>
        <dbReference type="Rhea" id="RHEA:41872"/>
        <dbReference type="Rhea" id="RHEA-COMP:9641"/>
        <dbReference type="Rhea" id="RHEA-COMP:9642"/>
        <dbReference type="ChEBI" id="CHEBI:15378"/>
        <dbReference type="ChEBI" id="CHEBI:57783"/>
        <dbReference type="ChEBI" id="CHEBI:58349"/>
        <dbReference type="ChEBI" id="CHEBI:78469"/>
        <dbReference type="ChEBI" id="CHEBI:78470"/>
    </reaction>
    <physiologicalReaction direction="left-to-right" evidence="38">
        <dbReference type="Rhea" id="RHEA:41873"/>
    </physiologicalReaction>
</comment>
<reference evidence="45 46" key="1">
    <citation type="submission" date="2023-11" db="EMBL/GenBank/DDBJ databases">
        <authorList>
            <person name="Hedman E."/>
            <person name="Englund M."/>
            <person name="Stromberg M."/>
            <person name="Nyberg Akerstrom W."/>
            <person name="Nylinder S."/>
            <person name="Jareborg N."/>
            <person name="Kallberg Y."/>
            <person name="Kronander E."/>
        </authorList>
    </citation>
    <scope>NUCLEOTIDE SEQUENCE [LARGE SCALE GENOMIC DNA]</scope>
</reference>
<evidence type="ECO:0000256" key="29">
    <source>
        <dbReference type="ARBA" id="ARBA00048506"/>
    </source>
</evidence>
<keyword evidence="46" id="KW-1185">Reference proteome</keyword>
<comment type="catalytic activity">
    <reaction evidence="10">
        <text>(3R)-hydroxyoctadecanoyl-[ACP] = (2E)-octadecenoyl-[ACP] + H2O</text>
        <dbReference type="Rhea" id="RHEA:41924"/>
        <dbReference type="Rhea" id="RHEA-COMP:9654"/>
        <dbReference type="Rhea" id="RHEA-COMP:9655"/>
        <dbReference type="ChEBI" id="CHEBI:15377"/>
        <dbReference type="ChEBI" id="CHEBI:78488"/>
        <dbReference type="ChEBI" id="CHEBI:78489"/>
    </reaction>
    <physiologicalReaction direction="left-to-right" evidence="10">
        <dbReference type="Rhea" id="RHEA:41925"/>
    </physiologicalReaction>
</comment>
<evidence type="ECO:0000256" key="18">
    <source>
        <dbReference type="ARBA" id="ARBA00047451"/>
    </source>
</evidence>
<dbReference type="Gene3D" id="3.40.50.720">
    <property type="entry name" value="NAD(P)-binding Rossmann-like Domain"/>
    <property type="match status" value="1"/>
</dbReference>
<organism evidence="45 46">
    <name type="scientific">Parnassius mnemosyne</name>
    <name type="common">clouded apollo</name>
    <dbReference type="NCBI Taxonomy" id="213953"/>
    <lineage>
        <taxon>Eukaryota</taxon>
        <taxon>Metazoa</taxon>
        <taxon>Ecdysozoa</taxon>
        <taxon>Arthropoda</taxon>
        <taxon>Hexapoda</taxon>
        <taxon>Insecta</taxon>
        <taxon>Pterygota</taxon>
        <taxon>Neoptera</taxon>
        <taxon>Endopterygota</taxon>
        <taxon>Lepidoptera</taxon>
        <taxon>Glossata</taxon>
        <taxon>Ditrysia</taxon>
        <taxon>Papilionoidea</taxon>
        <taxon>Papilionidae</taxon>
        <taxon>Parnassiinae</taxon>
        <taxon>Parnassini</taxon>
        <taxon>Parnassius</taxon>
        <taxon>Driopa</taxon>
    </lineage>
</organism>
<comment type="catalytic activity">
    <reaction evidence="33">
        <text>hexadecanoyl-[ACP] + H2O = hexadecanoate + holo-[ACP] + H(+)</text>
        <dbReference type="Rhea" id="RHEA:41932"/>
        <dbReference type="Rhea" id="RHEA-COMP:9652"/>
        <dbReference type="Rhea" id="RHEA-COMP:9685"/>
        <dbReference type="ChEBI" id="CHEBI:7896"/>
        <dbReference type="ChEBI" id="CHEBI:15377"/>
        <dbReference type="ChEBI" id="CHEBI:15378"/>
        <dbReference type="ChEBI" id="CHEBI:64479"/>
        <dbReference type="ChEBI" id="CHEBI:78483"/>
        <dbReference type="EC" id="3.1.2.14"/>
    </reaction>
    <physiologicalReaction direction="left-to-right" evidence="33">
        <dbReference type="Rhea" id="RHEA:41933"/>
    </physiologicalReaction>
</comment>
<evidence type="ECO:0000256" key="10">
    <source>
        <dbReference type="ARBA" id="ARBA00023399"/>
    </source>
</evidence>
<dbReference type="GO" id="GO:0141148">
    <property type="term" value="F:enoyl-[acyl-carrier-protein] reductase (NADPH) activity"/>
    <property type="evidence" value="ECO:0007669"/>
    <property type="project" value="UniProtKB-EC"/>
</dbReference>
<evidence type="ECO:0000256" key="16">
    <source>
        <dbReference type="ARBA" id="ARBA00047400"/>
    </source>
</evidence>
<dbReference type="Gene3D" id="3.40.47.10">
    <property type="match status" value="1"/>
</dbReference>
<dbReference type="Gene3D" id="3.90.180.10">
    <property type="entry name" value="Medium-chain alcohol dehydrogenases, catalytic domain"/>
    <property type="match status" value="1"/>
</dbReference>
<evidence type="ECO:0000256" key="13">
    <source>
        <dbReference type="ARBA" id="ARBA00023442"/>
    </source>
</evidence>
<evidence type="ECO:0000256" key="2">
    <source>
        <dbReference type="ARBA" id="ARBA00022799"/>
    </source>
</evidence>
<comment type="catalytic activity">
    <reaction evidence="14">
        <text>3-oxooctadecanoyl-[ACP] + NADPH + H(+) = (3R)-hydroxyoctadecanoyl-[ACP] + NADP(+)</text>
        <dbReference type="Rhea" id="RHEA:41920"/>
        <dbReference type="Rhea" id="RHEA-COMP:9653"/>
        <dbReference type="Rhea" id="RHEA-COMP:9654"/>
        <dbReference type="ChEBI" id="CHEBI:15378"/>
        <dbReference type="ChEBI" id="CHEBI:57783"/>
        <dbReference type="ChEBI" id="CHEBI:58349"/>
        <dbReference type="ChEBI" id="CHEBI:78487"/>
        <dbReference type="ChEBI" id="CHEBI:78488"/>
    </reaction>
    <physiologicalReaction direction="left-to-right" evidence="14">
        <dbReference type="Rhea" id="RHEA:41921"/>
    </physiologicalReaction>
</comment>
<evidence type="ECO:0000259" key="44">
    <source>
        <dbReference type="PROSITE" id="PS52004"/>
    </source>
</evidence>
<evidence type="ECO:0000256" key="8">
    <source>
        <dbReference type="ARBA" id="ARBA00023394"/>
    </source>
</evidence>
<dbReference type="GO" id="GO:0019171">
    <property type="term" value="F:(3R)-hydroxyacyl-[acyl-carrier-protein] dehydratase activity"/>
    <property type="evidence" value="ECO:0007669"/>
    <property type="project" value="UniProtKB-EC"/>
</dbReference>
<evidence type="ECO:0000256" key="40">
    <source>
        <dbReference type="ARBA" id="ARBA00049422"/>
    </source>
</evidence>
<dbReference type="PANTHER" id="PTHR43775:SF23">
    <property type="entry name" value="FATTY ACID SYNTHASE 3"/>
    <property type="match status" value="1"/>
</dbReference>
<evidence type="ECO:0000256" key="41">
    <source>
        <dbReference type="ARBA" id="ARBA00049449"/>
    </source>
</evidence>
<evidence type="ECO:0000256" key="1">
    <source>
        <dbReference type="ARBA" id="ARBA00005189"/>
    </source>
</evidence>
<comment type="catalytic activity">
    <reaction evidence="8">
        <text>a (3R)-hydroxyacyl-[ACP] = a (2E)-enoyl-[ACP] + H2O</text>
        <dbReference type="Rhea" id="RHEA:13097"/>
        <dbReference type="Rhea" id="RHEA-COMP:9925"/>
        <dbReference type="Rhea" id="RHEA-COMP:9945"/>
        <dbReference type="ChEBI" id="CHEBI:15377"/>
        <dbReference type="ChEBI" id="CHEBI:78784"/>
        <dbReference type="ChEBI" id="CHEBI:78827"/>
        <dbReference type="EC" id="4.2.1.59"/>
    </reaction>
    <physiologicalReaction direction="left-to-right" evidence="8">
        <dbReference type="Rhea" id="RHEA:13098"/>
    </physiologicalReaction>
</comment>
<evidence type="ECO:0000256" key="7">
    <source>
        <dbReference type="ARBA" id="ARBA00023388"/>
    </source>
</evidence>
<dbReference type="Pfam" id="PF02801">
    <property type="entry name" value="Ketoacyl-synt_C"/>
    <property type="match status" value="1"/>
</dbReference>
<comment type="catalytic activity">
    <reaction evidence="32">
        <text>holo-[ACP] + acetyl-CoA = acetyl-[ACP] + CoA</text>
        <dbReference type="Rhea" id="RHEA:41788"/>
        <dbReference type="Rhea" id="RHEA-COMP:9621"/>
        <dbReference type="Rhea" id="RHEA-COMP:9685"/>
        <dbReference type="ChEBI" id="CHEBI:57287"/>
        <dbReference type="ChEBI" id="CHEBI:57288"/>
        <dbReference type="ChEBI" id="CHEBI:64479"/>
        <dbReference type="ChEBI" id="CHEBI:78446"/>
        <dbReference type="EC" id="2.3.1.38"/>
    </reaction>
    <physiologicalReaction direction="left-to-right" evidence="32">
        <dbReference type="Rhea" id="RHEA:41789"/>
    </physiologicalReaction>
</comment>
<dbReference type="InterPro" id="IPR020843">
    <property type="entry name" value="ER"/>
</dbReference>
<comment type="catalytic activity">
    <reaction evidence="20">
        <text>dodecanoyl-[ACP] + malonyl-[ACP] + H(+) = 3-oxotetradecanoyl-[ACP] + holo-[ACP] + CO2</text>
        <dbReference type="Rhea" id="RHEA:41884"/>
        <dbReference type="Rhea" id="RHEA-COMP:9623"/>
        <dbReference type="Rhea" id="RHEA-COMP:9644"/>
        <dbReference type="Rhea" id="RHEA-COMP:9645"/>
        <dbReference type="Rhea" id="RHEA-COMP:9685"/>
        <dbReference type="ChEBI" id="CHEBI:15378"/>
        <dbReference type="ChEBI" id="CHEBI:16526"/>
        <dbReference type="ChEBI" id="CHEBI:64479"/>
        <dbReference type="ChEBI" id="CHEBI:65264"/>
        <dbReference type="ChEBI" id="CHEBI:78449"/>
        <dbReference type="ChEBI" id="CHEBI:78473"/>
    </reaction>
    <physiologicalReaction direction="left-to-right" evidence="20">
        <dbReference type="Rhea" id="RHEA:41885"/>
    </physiologicalReaction>
</comment>
<dbReference type="InterPro" id="IPR036291">
    <property type="entry name" value="NAD(P)-bd_dom_sf"/>
</dbReference>
<comment type="catalytic activity">
    <reaction evidence="29">
        <text>a fatty acyl-[ACP] + malonyl-[ACP] + H(+) = a 3-oxoacyl-[ACP] + holo-[ACP] + CO2</text>
        <dbReference type="Rhea" id="RHEA:22836"/>
        <dbReference type="Rhea" id="RHEA-COMP:9623"/>
        <dbReference type="Rhea" id="RHEA-COMP:9685"/>
        <dbReference type="Rhea" id="RHEA-COMP:9916"/>
        <dbReference type="Rhea" id="RHEA-COMP:14125"/>
        <dbReference type="ChEBI" id="CHEBI:15378"/>
        <dbReference type="ChEBI" id="CHEBI:16526"/>
        <dbReference type="ChEBI" id="CHEBI:64479"/>
        <dbReference type="ChEBI" id="CHEBI:78449"/>
        <dbReference type="ChEBI" id="CHEBI:78776"/>
        <dbReference type="ChEBI" id="CHEBI:138651"/>
        <dbReference type="EC" id="2.3.1.41"/>
    </reaction>
    <physiologicalReaction direction="left-to-right" evidence="29">
        <dbReference type="Rhea" id="RHEA:22837"/>
    </physiologicalReaction>
</comment>
<accession>A0AAV1L964</accession>
<evidence type="ECO:0000256" key="12">
    <source>
        <dbReference type="ARBA" id="ARBA00023402"/>
    </source>
</evidence>
<dbReference type="SUPFAM" id="SSF53474">
    <property type="entry name" value="alpha/beta-Hydrolases"/>
    <property type="match status" value="1"/>
</dbReference>
<dbReference type="SUPFAM" id="SSF52151">
    <property type="entry name" value="FabD/lysophospholipase-like"/>
    <property type="match status" value="1"/>
</dbReference>
<comment type="catalytic activity">
    <reaction evidence="7">
        <text>(3R)-hydroxydecanoyl-[ACP] = (2E)-decenoyl-[ACP] + H2O</text>
        <dbReference type="Rhea" id="RHEA:41860"/>
        <dbReference type="Rhea" id="RHEA-COMP:9638"/>
        <dbReference type="Rhea" id="RHEA-COMP:9639"/>
        <dbReference type="ChEBI" id="CHEBI:15377"/>
        <dbReference type="ChEBI" id="CHEBI:78466"/>
        <dbReference type="ChEBI" id="CHEBI:78467"/>
    </reaction>
    <physiologicalReaction direction="left-to-right" evidence="7">
        <dbReference type="Rhea" id="RHEA:41861"/>
    </physiologicalReaction>
</comment>
<evidence type="ECO:0000256" key="20">
    <source>
        <dbReference type="ARBA" id="ARBA00047578"/>
    </source>
</evidence>
<dbReference type="CDD" id="cd05195">
    <property type="entry name" value="enoyl_red"/>
    <property type="match status" value="1"/>
</dbReference>
<dbReference type="Gene3D" id="3.30.70.3290">
    <property type="match status" value="1"/>
</dbReference>
<dbReference type="GO" id="GO:0016297">
    <property type="term" value="F:fatty acyl-[ACP] hydrolase activity"/>
    <property type="evidence" value="ECO:0007669"/>
    <property type="project" value="UniProtKB-EC"/>
</dbReference>
<dbReference type="GO" id="GO:0004316">
    <property type="term" value="F:3-oxoacyl-[acyl-carrier-protein] reductase (NADPH) activity"/>
    <property type="evidence" value="ECO:0007669"/>
    <property type="project" value="UniProtKB-EC"/>
</dbReference>
<evidence type="ECO:0000256" key="42">
    <source>
        <dbReference type="ARBA" id="ARBA00049521"/>
    </source>
</evidence>
<comment type="catalytic activity">
    <reaction evidence="28">
        <text>(2E)-octenoyl-[ACP] + NADPH + H(+) = octanoyl-[ACP] + NADP(+)</text>
        <dbReference type="Rhea" id="RHEA:41848"/>
        <dbReference type="Rhea" id="RHEA-COMP:9635"/>
        <dbReference type="Rhea" id="RHEA-COMP:9636"/>
        <dbReference type="ChEBI" id="CHEBI:15378"/>
        <dbReference type="ChEBI" id="CHEBI:57783"/>
        <dbReference type="ChEBI" id="CHEBI:58349"/>
        <dbReference type="ChEBI" id="CHEBI:78462"/>
        <dbReference type="ChEBI" id="CHEBI:78463"/>
    </reaction>
    <physiologicalReaction direction="left-to-right" evidence="28">
        <dbReference type="Rhea" id="RHEA:41849"/>
    </physiologicalReaction>
</comment>
<dbReference type="InterPro" id="IPR014043">
    <property type="entry name" value="Acyl_transferase_dom"/>
</dbReference>
<evidence type="ECO:0000256" key="19">
    <source>
        <dbReference type="ARBA" id="ARBA00047500"/>
    </source>
</evidence>
<comment type="catalytic activity">
    <reaction evidence="30">
        <text>3-oxohexanoyl-[ACP] + NADPH + H(+) = (3R)-hydroxyhexanoyl-[ACP] + NADP(+)</text>
        <dbReference type="Rhea" id="RHEA:41824"/>
        <dbReference type="Rhea" id="RHEA-COMP:9629"/>
        <dbReference type="Rhea" id="RHEA-COMP:9630"/>
        <dbReference type="ChEBI" id="CHEBI:15378"/>
        <dbReference type="ChEBI" id="CHEBI:57783"/>
        <dbReference type="ChEBI" id="CHEBI:58349"/>
        <dbReference type="ChEBI" id="CHEBI:78456"/>
        <dbReference type="ChEBI" id="CHEBI:78457"/>
    </reaction>
    <physiologicalReaction direction="left-to-right" evidence="30">
        <dbReference type="Rhea" id="RHEA:41825"/>
    </physiologicalReaction>
</comment>
<dbReference type="InterPro" id="IPR016036">
    <property type="entry name" value="Malonyl_transacylase_ACP-bd"/>
</dbReference>
<comment type="catalytic activity">
    <reaction evidence="17">
        <text>3-oxodecanoyl-[ACP] + NADPH + H(+) = (3R)-hydroxydecanoyl-[ACP] + NADP(+)</text>
        <dbReference type="Rhea" id="RHEA:41856"/>
        <dbReference type="Rhea" id="RHEA-COMP:9637"/>
        <dbReference type="Rhea" id="RHEA-COMP:9638"/>
        <dbReference type="ChEBI" id="CHEBI:15378"/>
        <dbReference type="ChEBI" id="CHEBI:57783"/>
        <dbReference type="ChEBI" id="CHEBI:58349"/>
        <dbReference type="ChEBI" id="CHEBI:78464"/>
        <dbReference type="ChEBI" id="CHEBI:78466"/>
    </reaction>
    <physiologicalReaction direction="left-to-right" evidence="17">
        <dbReference type="Rhea" id="RHEA:41857"/>
    </physiologicalReaction>
</comment>
<evidence type="ECO:0000256" key="38">
    <source>
        <dbReference type="ARBA" id="ARBA00049263"/>
    </source>
</evidence>
<dbReference type="GO" id="GO:0004312">
    <property type="term" value="F:fatty acid synthase activity"/>
    <property type="evidence" value="ECO:0007669"/>
    <property type="project" value="TreeGrafter"/>
</dbReference>
<dbReference type="SMART" id="SM00829">
    <property type="entry name" value="PKS_ER"/>
    <property type="match status" value="1"/>
</dbReference>